<name>G0QT67_ICHMU</name>
<dbReference type="PANTHER" id="PTHR31605:SF0">
    <property type="entry name" value="GLYCEROL-3-PHOSPHATE O-ACYLTRANSFERASE 1"/>
    <property type="match status" value="1"/>
</dbReference>
<feature type="transmembrane region" description="Helical" evidence="1">
    <location>
        <begin position="297"/>
        <end position="323"/>
    </location>
</feature>
<feature type="transmembrane region" description="Helical" evidence="1">
    <location>
        <begin position="394"/>
        <end position="415"/>
    </location>
</feature>
<dbReference type="AlphaFoldDB" id="G0QT67"/>
<gene>
    <name evidence="2" type="ORF">IMG5_106440</name>
</gene>
<dbReference type="OMA" id="HPFRSTI"/>
<dbReference type="Proteomes" id="UP000008983">
    <property type="component" value="Unassembled WGS sequence"/>
</dbReference>
<sequence length="437" mass="51144">MRRLLHGTLAKFQGCIPVERPRDLAKLGKGQIIEIKDNIMKGKNTQFTQEINKGTQIILKIIQEQIRVQEVINDIELKLTYEGVLESFENINESFKICPEIDQSRLFGYVWKALSRKQCIGIFPEGVSHDSTDLFPLKAGVCIMALGSMQKYRNKVYIVPCGLNYFKGHRFRSKVTIEYGQVFEVPYELVELYQTNKREAISTLIMEIESRMRQVVYTAKNTSEIQAILLAKRLYVQSYEQKDKSHLLSKQFMNGYRNIKSHPEFLQLMAQCKNYNQIMDSFSLTDEETVKDFKKGYFLGILGILYSVFRIMISLLFSFPGIISNAPIGYFLRYKAEQARAKEAQGWPSPCLDVVASYKLSFGLILVPVWFWIYYIFLYFILKNYVFSEEDQQYLVYLIVGLFVFIYPFYSYSIFFNLIKINYFNILIFNFSCTQIF</sequence>
<dbReference type="RefSeq" id="XP_004035078.1">
    <property type="nucleotide sequence ID" value="XM_004035030.1"/>
</dbReference>
<protein>
    <recommendedName>
        <fullName evidence="4">Phospholipid/glycerol acyltransferase domain-containing protein</fullName>
    </recommendedName>
</protein>
<keyword evidence="1" id="KW-1133">Transmembrane helix</keyword>
<accession>G0QT67</accession>
<proteinExistence type="predicted"/>
<dbReference type="STRING" id="857967.G0QT67"/>
<evidence type="ECO:0000256" key="1">
    <source>
        <dbReference type="SAM" id="Phobius"/>
    </source>
</evidence>
<dbReference type="eggNOG" id="ENOG502RT44">
    <property type="taxonomic scope" value="Eukaryota"/>
</dbReference>
<dbReference type="InterPro" id="IPR052744">
    <property type="entry name" value="GPAT/DAPAT"/>
</dbReference>
<dbReference type="PANTHER" id="PTHR31605">
    <property type="entry name" value="GLYCEROL-3-PHOSPHATE O-ACYLTRANSFERASE 1"/>
    <property type="match status" value="1"/>
</dbReference>
<keyword evidence="1" id="KW-0812">Transmembrane</keyword>
<dbReference type="EMBL" id="GL983843">
    <property type="protein sequence ID" value="EGR31592.1"/>
    <property type="molecule type" value="Genomic_DNA"/>
</dbReference>
<reference evidence="2 3" key="1">
    <citation type="submission" date="2011-07" db="EMBL/GenBank/DDBJ databases">
        <authorList>
            <person name="Coyne R."/>
            <person name="Brami D."/>
            <person name="Johnson J."/>
            <person name="Hostetler J."/>
            <person name="Hannick L."/>
            <person name="Clark T."/>
            <person name="Cassidy-Hanley D."/>
            <person name="Inman J."/>
        </authorList>
    </citation>
    <scope>NUCLEOTIDE SEQUENCE [LARGE SCALE GENOMIC DNA]</scope>
    <source>
        <strain evidence="2 3">G5</strain>
    </source>
</reference>
<keyword evidence="1" id="KW-0472">Membrane</keyword>
<dbReference type="OrthoDB" id="2427554at2759"/>
<dbReference type="GO" id="GO:0004366">
    <property type="term" value="F:glycerol-3-phosphate O-acyltransferase activity"/>
    <property type="evidence" value="ECO:0007669"/>
    <property type="project" value="TreeGrafter"/>
</dbReference>
<dbReference type="InParanoid" id="G0QT67"/>
<organism evidence="2 3">
    <name type="scientific">Ichthyophthirius multifiliis</name>
    <name type="common">White spot disease agent</name>
    <name type="synonym">Ich</name>
    <dbReference type="NCBI Taxonomy" id="5932"/>
    <lineage>
        <taxon>Eukaryota</taxon>
        <taxon>Sar</taxon>
        <taxon>Alveolata</taxon>
        <taxon>Ciliophora</taxon>
        <taxon>Intramacronucleata</taxon>
        <taxon>Oligohymenophorea</taxon>
        <taxon>Hymenostomatida</taxon>
        <taxon>Ophryoglenina</taxon>
        <taxon>Ichthyophthirius</taxon>
    </lineage>
</organism>
<dbReference type="GO" id="GO:0016287">
    <property type="term" value="F:glycerone-phosphate O-acyltransferase activity"/>
    <property type="evidence" value="ECO:0007669"/>
    <property type="project" value="TreeGrafter"/>
</dbReference>
<dbReference type="GO" id="GO:0008654">
    <property type="term" value="P:phospholipid biosynthetic process"/>
    <property type="evidence" value="ECO:0007669"/>
    <property type="project" value="TreeGrafter"/>
</dbReference>
<feature type="transmembrane region" description="Helical" evidence="1">
    <location>
        <begin position="362"/>
        <end position="382"/>
    </location>
</feature>
<evidence type="ECO:0000313" key="2">
    <source>
        <dbReference type="EMBL" id="EGR31592.1"/>
    </source>
</evidence>
<dbReference type="SUPFAM" id="SSF69593">
    <property type="entry name" value="Glycerol-3-phosphate (1)-acyltransferase"/>
    <property type="match status" value="1"/>
</dbReference>
<dbReference type="GeneID" id="14907735"/>
<evidence type="ECO:0000313" key="3">
    <source>
        <dbReference type="Proteomes" id="UP000008983"/>
    </source>
</evidence>
<evidence type="ECO:0008006" key="4">
    <source>
        <dbReference type="Google" id="ProtNLM"/>
    </source>
</evidence>
<keyword evidence="3" id="KW-1185">Reference proteome</keyword>